<evidence type="ECO:0000259" key="1">
    <source>
        <dbReference type="Pfam" id="PF13243"/>
    </source>
</evidence>
<evidence type="ECO:0000313" key="3">
    <source>
        <dbReference type="Proteomes" id="UP001499852"/>
    </source>
</evidence>
<keyword evidence="3" id="KW-1185">Reference proteome</keyword>
<reference evidence="3" key="1">
    <citation type="journal article" date="2019" name="Int. J. Syst. Evol. Microbiol.">
        <title>The Global Catalogue of Microorganisms (GCM) 10K type strain sequencing project: providing services to taxonomists for standard genome sequencing and annotation.</title>
        <authorList>
            <consortium name="The Broad Institute Genomics Platform"/>
            <consortium name="The Broad Institute Genome Sequencing Center for Infectious Disease"/>
            <person name="Wu L."/>
            <person name="Ma J."/>
        </authorList>
    </citation>
    <scope>NUCLEOTIDE SEQUENCE [LARGE SCALE GENOMIC DNA]</scope>
    <source>
        <strain evidence="3">JCM 18053</strain>
    </source>
</reference>
<comment type="caution">
    <text evidence="2">The sequence shown here is derived from an EMBL/GenBank/DDBJ whole genome shotgun (WGS) entry which is preliminary data.</text>
</comment>
<gene>
    <name evidence="2" type="ORF">GCM10023213_42010</name>
</gene>
<dbReference type="EMBL" id="BAABIA010000010">
    <property type="protein sequence ID" value="GAA5147413.1"/>
    <property type="molecule type" value="Genomic_DNA"/>
</dbReference>
<accession>A0ABP9PM87</accession>
<dbReference type="RefSeq" id="WP_345738378.1">
    <property type="nucleotide sequence ID" value="NZ_BAABIA010000010.1"/>
</dbReference>
<dbReference type="Pfam" id="PF13243">
    <property type="entry name" value="SQHop_cyclase_C"/>
    <property type="match status" value="1"/>
</dbReference>
<dbReference type="Gene3D" id="1.50.10.20">
    <property type="match status" value="1"/>
</dbReference>
<evidence type="ECO:0000313" key="2">
    <source>
        <dbReference type="EMBL" id="GAA5147413.1"/>
    </source>
</evidence>
<protein>
    <recommendedName>
        <fullName evidence="1">Squalene cyclase C-terminal domain-containing protein</fullName>
    </recommendedName>
</protein>
<dbReference type="InterPro" id="IPR032696">
    <property type="entry name" value="SQ_cyclase_C"/>
</dbReference>
<organism evidence="2 3">
    <name type="scientific">Prosthecobacter algae</name>
    <dbReference type="NCBI Taxonomy" id="1144682"/>
    <lineage>
        <taxon>Bacteria</taxon>
        <taxon>Pseudomonadati</taxon>
        <taxon>Verrucomicrobiota</taxon>
        <taxon>Verrucomicrobiia</taxon>
        <taxon>Verrucomicrobiales</taxon>
        <taxon>Verrucomicrobiaceae</taxon>
        <taxon>Prosthecobacter</taxon>
    </lineage>
</organism>
<name>A0ABP9PM87_9BACT</name>
<proteinExistence type="predicted"/>
<sequence length="385" mass="42127">MVPWEAQRETFRDLVHGLQEDPGSDRAIEACLKWILLAQKNSASADGGVARHYSLVTGWAASYPETTGYIIPTLLEHAKRRNCPLLAEAAQRMMDWLISIQMPDGAFRGSHMHSAVVAPVVFDTGQILLGLAAAAANFGGPYMTSMHRAAQWLMSVQDTDGAWRHPNPFATPGDHVWETHVAWGLLEASRVSGEASYGEAGLRNIRWAVSRQQENGWYQDCGLGKDENSPLTHSIAYTLRGILEGYRFSGDPALLAAAVQTADALLTTLTPEGALPGRLDSNWKPAVPWICLTGLSQTAICWLMLYQDTGRAEYLKAAEMANQFVRRTLHIGEEDSPLCGGVKGSLPVSGDYCRFQLINWACKFLIDACTLEGDIKNVSPSPSKI</sequence>
<dbReference type="SUPFAM" id="SSF48208">
    <property type="entry name" value="Six-hairpin glycosidases"/>
    <property type="match status" value="1"/>
</dbReference>
<dbReference type="InterPro" id="IPR008928">
    <property type="entry name" value="6-hairpin_glycosidase_sf"/>
</dbReference>
<dbReference type="Proteomes" id="UP001499852">
    <property type="component" value="Unassembled WGS sequence"/>
</dbReference>
<feature type="domain" description="Squalene cyclase C-terminal" evidence="1">
    <location>
        <begin position="83"/>
        <end position="220"/>
    </location>
</feature>